<proteinExistence type="predicted"/>
<reference evidence="1 2" key="1">
    <citation type="submission" date="2019-03" db="EMBL/GenBank/DDBJ databases">
        <title>Alkanindiges illinoisensis: a potential pathogenic isolated from ascites of a gastric cancer patient with abdominal metastasis.</title>
        <authorList>
            <person name="Hu X."/>
            <person name="Yang B."/>
            <person name="Yan X."/>
            <person name="Lin L."/>
            <person name="Zhao H."/>
            <person name="Zhou F."/>
            <person name="Su B."/>
            <person name="Chen J."/>
            <person name="Rui Y."/>
            <person name="Wang Q."/>
            <person name="Zheng L."/>
        </authorList>
    </citation>
    <scope>NUCLEOTIDE SEQUENCE [LARGE SCALE GENOMIC DNA]</scope>
    <source>
        <strain evidence="1 2">NFYY 23406</strain>
    </source>
</reference>
<keyword evidence="2" id="KW-1185">Reference proteome</keyword>
<sequence length="79" mass="9390">MSIDVSSQLAKAENPEVYRERLYKLQVRCVQEIRILNKKLNEFHQQASRHTLQQRIQELQQRQKFYQAQLTSLTTCALA</sequence>
<organism evidence="1 2">
    <name type="scientific">Alkanindiges illinoisensis</name>
    <dbReference type="NCBI Taxonomy" id="197183"/>
    <lineage>
        <taxon>Bacteria</taxon>
        <taxon>Pseudomonadati</taxon>
        <taxon>Pseudomonadota</taxon>
        <taxon>Gammaproteobacteria</taxon>
        <taxon>Moraxellales</taxon>
        <taxon>Moraxellaceae</taxon>
        <taxon>Alkanindiges</taxon>
    </lineage>
</organism>
<dbReference type="STRING" id="1120977.GCA_000619845_02267"/>
<gene>
    <name evidence="1" type="ORF">E2B99_12335</name>
</gene>
<comment type="caution">
    <text evidence="1">The sequence shown here is derived from an EMBL/GenBank/DDBJ whole genome shotgun (WGS) entry which is preliminary data.</text>
</comment>
<name>A0A4Y7XAU8_9GAMM</name>
<dbReference type="OrthoDB" id="6717721at2"/>
<accession>A0A4Y7XAU8</accession>
<protein>
    <submittedName>
        <fullName evidence="1">Uncharacterized protein</fullName>
    </submittedName>
</protein>
<dbReference type="Proteomes" id="UP000297834">
    <property type="component" value="Unassembled WGS sequence"/>
</dbReference>
<dbReference type="RefSeq" id="WP_134245322.1">
    <property type="nucleotide sequence ID" value="NZ_SNTY01000067.1"/>
</dbReference>
<dbReference type="AlphaFoldDB" id="A0A4Y7XAU8"/>
<dbReference type="EMBL" id="SNTY01000067">
    <property type="protein sequence ID" value="TEU24197.1"/>
    <property type="molecule type" value="Genomic_DNA"/>
</dbReference>
<evidence type="ECO:0000313" key="1">
    <source>
        <dbReference type="EMBL" id="TEU24197.1"/>
    </source>
</evidence>
<evidence type="ECO:0000313" key="2">
    <source>
        <dbReference type="Proteomes" id="UP000297834"/>
    </source>
</evidence>